<keyword evidence="3" id="KW-1185">Reference proteome</keyword>
<sequence length="190" mass="19660">MASVSKSRLKMPLVAPKAKFGIDVGVTPSESIKVYHPLAGPPPQSIPLASALELIATPVNPLLDPRPRPSSDPKDQIIKGLKVSSLAQVIEALQEQVTPPACAGLSPDAETSSGNGQFPSPIHFPHIGGQGSALSSHLSLQLVGPSANGGKSAPSPLHLHMHQQPHLGVEMEDNTSGDTSDGNAVPPQKQ</sequence>
<feature type="region of interest" description="Disordered" evidence="1">
    <location>
        <begin position="166"/>
        <end position="190"/>
    </location>
</feature>
<feature type="region of interest" description="Disordered" evidence="1">
    <location>
        <begin position="101"/>
        <end position="131"/>
    </location>
</feature>
<dbReference type="InParanoid" id="A0A0D0CY89"/>
<organism evidence="2 3">
    <name type="scientific">Paxillus rubicundulus Ve08.2h10</name>
    <dbReference type="NCBI Taxonomy" id="930991"/>
    <lineage>
        <taxon>Eukaryota</taxon>
        <taxon>Fungi</taxon>
        <taxon>Dikarya</taxon>
        <taxon>Basidiomycota</taxon>
        <taxon>Agaricomycotina</taxon>
        <taxon>Agaricomycetes</taxon>
        <taxon>Agaricomycetidae</taxon>
        <taxon>Boletales</taxon>
        <taxon>Paxilineae</taxon>
        <taxon>Paxillaceae</taxon>
        <taxon>Paxillus</taxon>
    </lineage>
</organism>
<accession>A0A0D0CY89</accession>
<gene>
    <name evidence="2" type="ORF">PAXRUDRAFT_18387</name>
</gene>
<evidence type="ECO:0000313" key="3">
    <source>
        <dbReference type="Proteomes" id="UP000054538"/>
    </source>
</evidence>
<proteinExistence type="predicted"/>
<feature type="compositionally biased region" description="Polar residues" evidence="1">
    <location>
        <begin position="109"/>
        <end position="118"/>
    </location>
</feature>
<dbReference type="Proteomes" id="UP000054538">
    <property type="component" value="Unassembled WGS sequence"/>
</dbReference>
<name>A0A0D0CY89_9AGAM</name>
<reference evidence="3" key="2">
    <citation type="submission" date="2015-01" db="EMBL/GenBank/DDBJ databases">
        <title>Evolutionary Origins and Diversification of the Mycorrhizal Mutualists.</title>
        <authorList>
            <consortium name="DOE Joint Genome Institute"/>
            <consortium name="Mycorrhizal Genomics Consortium"/>
            <person name="Kohler A."/>
            <person name="Kuo A."/>
            <person name="Nagy L.G."/>
            <person name="Floudas D."/>
            <person name="Copeland A."/>
            <person name="Barry K.W."/>
            <person name="Cichocki N."/>
            <person name="Veneault-Fourrey C."/>
            <person name="LaButti K."/>
            <person name="Lindquist E.A."/>
            <person name="Lipzen A."/>
            <person name="Lundell T."/>
            <person name="Morin E."/>
            <person name="Murat C."/>
            <person name="Riley R."/>
            <person name="Ohm R."/>
            <person name="Sun H."/>
            <person name="Tunlid A."/>
            <person name="Henrissat B."/>
            <person name="Grigoriev I.V."/>
            <person name="Hibbett D.S."/>
            <person name="Martin F."/>
        </authorList>
    </citation>
    <scope>NUCLEOTIDE SEQUENCE [LARGE SCALE GENOMIC DNA]</scope>
    <source>
        <strain evidence="3">Ve08.2h10</strain>
    </source>
</reference>
<protein>
    <submittedName>
        <fullName evidence="2">Uncharacterized protein</fullName>
    </submittedName>
</protein>
<reference evidence="2 3" key="1">
    <citation type="submission" date="2014-04" db="EMBL/GenBank/DDBJ databases">
        <authorList>
            <consortium name="DOE Joint Genome Institute"/>
            <person name="Kuo A."/>
            <person name="Kohler A."/>
            <person name="Jargeat P."/>
            <person name="Nagy L.G."/>
            <person name="Floudas D."/>
            <person name="Copeland A."/>
            <person name="Barry K.W."/>
            <person name="Cichocki N."/>
            <person name="Veneault-Fourrey C."/>
            <person name="LaButti K."/>
            <person name="Lindquist E.A."/>
            <person name="Lipzen A."/>
            <person name="Lundell T."/>
            <person name="Morin E."/>
            <person name="Murat C."/>
            <person name="Sun H."/>
            <person name="Tunlid A."/>
            <person name="Henrissat B."/>
            <person name="Grigoriev I.V."/>
            <person name="Hibbett D.S."/>
            <person name="Martin F."/>
            <person name="Nordberg H.P."/>
            <person name="Cantor M.N."/>
            <person name="Hua S.X."/>
        </authorList>
    </citation>
    <scope>NUCLEOTIDE SEQUENCE [LARGE SCALE GENOMIC DNA]</scope>
    <source>
        <strain evidence="2 3">Ve08.2h10</strain>
    </source>
</reference>
<dbReference type="AlphaFoldDB" id="A0A0D0CY89"/>
<evidence type="ECO:0000313" key="2">
    <source>
        <dbReference type="EMBL" id="KIK76186.1"/>
    </source>
</evidence>
<evidence type="ECO:0000256" key="1">
    <source>
        <dbReference type="SAM" id="MobiDB-lite"/>
    </source>
</evidence>
<dbReference type="HOGENOM" id="CLU_040073_5_0_1"/>
<dbReference type="EMBL" id="KN827625">
    <property type="protein sequence ID" value="KIK76186.1"/>
    <property type="molecule type" value="Genomic_DNA"/>
</dbReference>